<evidence type="ECO:0000259" key="3">
    <source>
        <dbReference type="Pfam" id="PF22725"/>
    </source>
</evidence>
<dbReference type="SUPFAM" id="SSF51735">
    <property type="entry name" value="NAD(P)-binding Rossmann-fold domains"/>
    <property type="match status" value="1"/>
</dbReference>
<dbReference type="InterPro" id="IPR055170">
    <property type="entry name" value="GFO_IDH_MocA-like_dom"/>
</dbReference>
<dbReference type="InterPro" id="IPR000683">
    <property type="entry name" value="Gfo/Idh/MocA-like_OxRdtase_N"/>
</dbReference>
<feature type="domain" description="GFO/IDH/MocA-like oxidoreductase" evidence="3">
    <location>
        <begin position="135"/>
        <end position="262"/>
    </location>
</feature>
<dbReference type="AlphaFoldDB" id="A0AAE4AM82"/>
<dbReference type="PANTHER" id="PTHR43818">
    <property type="entry name" value="BCDNA.GH03377"/>
    <property type="match status" value="1"/>
</dbReference>
<dbReference type="GO" id="GO:0000166">
    <property type="term" value="F:nucleotide binding"/>
    <property type="evidence" value="ECO:0007669"/>
    <property type="project" value="InterPro"/>
</dbReference>
<gene>
    <name evidence="4" type="ORF">J3R75_000237</name>
</gene>
<evidence type="ECO:0000313" key="5">
    <source>
        <dbReference type="Proteomes" id="UP001238163"/>
    </source>
</evidence>
<dbReference type="GO" id="GO:0016491">
    <property type="term" value="F:oxidoreductase activity"/>
    <property type="evidence" value="ECO:0007669"/>
    <property type="project" value="UniProtKB-KW"/>
</dbReference>
<keyword evidence="1" id="KW-0560">Oxidoreductase</keyword>
<dbReference type="Pfam" id="PF22725">
    <property type="entry name" value="GFO_IDH_MocA_C3"/>
    <property type="match status" value="1"/>
</dbReference>
<evidence type="ECO:0000259" key="2">
    <source>
        <dbReference type="Pfam" id="PF01408"/>
    </source>
</evidence>
<keyword evidence="5" id="KW-1185">Reference proteome</keyword>
<proteinExistence type="predicted"/>
<dbReference type="Gene3D" id="3.30.360.10">
    <property type="entry name" value="Dihydrodipicolinate Reductase, domain 2"/>
    <property type="match status" value="1"/>
</dbReference>
<organism evidence="4 5">
    <name type="scientific">Oligosphaera ethanolica</name>
    <dbReference type="NCBI Taxonomy" id="760260"/>
    <lineage>
        <taxon>Bacteria</taxon>
        <taxon>Pseudomonadati</taxon>
        <taxon>Lentisphaerota</taxon>
        <taxon>Oligosphaeria</taxon>
        <taxon>Oligosphaerales</taxon>
        <taxon>Oligosphaeraceae</taxon>
        <taxon>Oligosphaera</taxon>
    </lineage>
</organism>
<comment type="caution">
    <text evidence="4">The sequence shown here is derived from an EMBL/GenBank/DDBJ whole genome shotgun (WGS) entry which is preliminary data.</text>
</comment>
<dbReference type="EMBL" id="JAUSVL010000001">
    <property type="protein sequence ID" value="MDQ0288130.1"/>
    <property type="molecule type" value="Genomic_DNA"/>
</dbReference>
<protein>
    <submittedName>
        <fullName evidence="4">Dehydrogenase</fullName>
    </submittedName>
</protein>
<dbReference type="PANTHER" id="PTHR43818:SF11">
    <property type="entry name" value="BCDNA.GH03377"/>
    <property type="match status" value="1"/>
</dbReference>
<evidence type="ECO:0000313" key="4">
    <source>
        <dbReference type="EMBL" id="MDQ0288130.1"/>
    </source>
</evidence>
<dbReference type="Gene3D" id="3.40.50.720">
    <property type="entry name" value="NAD(P)-binding Rossmann-like Domain"/>
    <property type="match status" value="1"/>
</dbReference>
<dbReference type="Proteomes" id="UP001238163">
    <property type="component" value="Unassembled WGS sequence"/>
</dbReference>
<dbReference type="InterPro" id="IPR050463">
    <property type="entry name" value="Gfo/Idh/MocA_oxidrdct_glycsds"/>
</dbReference>
<accession>A0AAE4AM82</accession>
<feature type="domain" description="Gfo/Idh/MocA-like oxidoreductase N-terminal" evidence="2">
    <location>
        <begin position="3"/>
        <end position="124"/>
    </location>
</feature>
<reference evidence="4" key="1">
    <citation type="submission" date="2023-07" db="EMBL/GenBank/DDBJ databases">
        <title>Genomic Encyclopedia of Type Strains, Phase IV (KMG-IV): sequencing the most valuable type-strain genomes for metagenomic binning, comparative biology and taxonomic classification.</title>
        <authorList>
            <person name="Goeker M."/>
        </authorList>
    </citation>
    <scope>NUCLEOTIDE SEQUENCE</scope>
    <source>
        <strain evidence="4">DSM 24202</strain>
    </source>
</reference>
<sequence>MALRVGVVGCRGIGTTHATSHKNDELAELVAVCDVVKQRADDLAAKLNVKAYYSQREMLANEDLDIVDVCTGGPENGGWHFEPTIMALEAGKHVLCEKPISNDINEAREMVRLAAKKDLYLGVNLNHYFTAPADQAMQLIKDGKIGEIIYCHHRMGFPGSEWTYARTAGPNMEGQPYFHVKAFLAHPFSLMRYFCGDVAQVQAFMGKPSFRIKEADPMVSVNSIHMRFKSGATGYMFSSRGDTTMSLGGWWSIEVGGTKGTFVIENCTERLIYQPAHGNPEAGETPKGLGQAPAPIITDTGEKDFGSTFPRRIHCFLEDVTNKVPKPKLRASGRDALATLEYTFAAIQSYEQGGVTVLPAALPFFKPDPNNL</sequence>
<dbReference type="RefSeq" id="WP_307259341.1">
    <property type="nucleotide sequence ID" value="NZ_JAUSVL010000001.1"/>
</dbReference>
<evidence type="ECO:0000256" key="1">
    <source>
        <dbReference type="ARBA" id="ARBA00023002"/>
    </source>
</evidence>
<dbReference type="SUPFAM" id="SSF55347">
    <property type="entry name" value="Glyceraldehyde-3-phosphate dehydrogenase-like, C-terminal domain"/>
    <property type="match status" value="1"/>
</dbReference>
<dbReference type="InterPro" id="IPR036291">
    <property type="entry name" value="NAD(P)-bd_dom_sf"/>
</dbReference>
<dbReference type="Pfam" id="PF01408">
    <property type="entry name" value="GFO_IDH_MocA"/>
    <property type="match status" value="1"/>
</dbReference>
<name>A0AAE4AM82_9BACT</name>